<organism evidence="4 6">
    <name type="scientific">Pichia sorbitophila (strain ATCC MYA-4447 / BCRC 22081 / CBS 7064 / NBRC 10061 / NRRL Y-12695)</name>
    <name type="common">Hybrid yeast</name>
    <dbReference type="NCBI Taxonomy" id="559304"/>
    <lineage>
        <taxon>Eukaryota</taxon>
        <taxon>Fungi</taxon>
        <taxon>Dikarya</taxon>
        <taxon>Ascomycota</taxon>
        <taxon>Saccharomycotina</taxon>
        <taxon>Pichiomycetes</taxon>
        <taxon>Debaryomycetaceae</taxon>
        <taxon>Millerozyma</taxon>
    </lineage>
</organism>
<evidence type="ECO:0000259" key="3">
    <source>
        <dbReference type="PROSITE" id="PS50157"/>
    </source>
</evidence>
<evidence type="ECO:0000256" key="1">
    <source>
        <dbReference type="PROSITE-ProRule" id="PRU00042"/>
    </source>
</evidence>
<dbReference type="SMART" id="SM00355">
    <property type="entry name" value="ZnF_C2H2"/>
    <property type="match status" value="3"/>
</dbReference>
<dbReference type="STRING" id="559304.G8YIR5"/>
<evidence type="ECO:0000256" key="2">
    <source>
        <dbReference type="SAM" id="MobiDB-lite"/>
    </source>
</evidence>
<keyword evidence="1" id="KW-0479">Metal-binding</keyword>
<dbReference type="EMBL" id="FO082053">
    <property type="protein sequence ID" value="CCE80210.1"/>
    <property type="molecule type" value="Genomic_DNA"/>
</dbReference>
<dbReference type="Proteomes" id="UP000005222">
    <property type="component" value="Chromosome G"/>
</dbReference>
<gene>
    <name evidence="4" type="primary">Piso0_003312</name>
    <name evidence="4" type="ORF">GNLVRS01_PISO0G09554g</name>
    <name evidence="5" type="ORF">GNLVRS01_PISO0H09555g</name>
</gene>
<protein>
    <submittedName>
        <fullName evidence="4">Piso0_003312 protein</fullName>
    </submittedName>
</protein>
<dbReference type="InterPro" id="IPR013087">
    <property type="entry name" value="Znf_C2H2_type"/>
</dbReference>
<name>G8YIR5_PICSO</name>
<dbReference type="Proteomes" id="UP000005222">
    <property type="component" value="Chromosome H"/>
</dbReference>
<feature type="compositionally biased region" description="Low complexity" evidence="2">
    <location>
        <begin position="339"/>
        <end position="364"/>
    </location>
</feature>
<accession>G8YIR5</accession>
<sequence length="568" mass="62882">MSLEEDTYDRSLFADANYHNMFPNNNTENNMNGQNFNNNNEVVPQSLGSLSGHTGFFSSHSGAMDGDNERYHQVVNSATGGTSSKSEPSTIEAASSALGAGYDYNFEMLNGFYPSEPGDKSSEDEDVDPRHIASEMFLPHGSLSYPAHSQIQNFGVNNNAFHNNGFPSAHATNQHISSKMENHSGNIKDIHQKAIYADNTHGAPISHETKDMGLGTQLHHAPDISSRNMNMPSSFDMGVIGDSMNYGYTNYDANFSRQSSLQDYHQDYPNANSNNNTAYSSHTRMGSRGAVDITGKIPEVPGEVSDRDKYGLVTAGLVQDAQALEILQHSLSSASISSSIPGSGFSMTSSDLKKPPSSRSSSLPEIPHLYEGRKIYSSNSRGGRLGAGAVGEQAVINSAQQIGYNDSKVVQDIIYRRLSMAEQLKIEFPEQSLQTKKPIACSHCDYTAPNILELAKHFDKFRINAGHKCPFETCPFNFIGFTRKAELRRHCISSHFERGKLNESTNQSVKTVLSNLVYSCKFPNCGKNFYRKDSLQRHLKLVHENENSKFNKKLKKMNKNQKNNFAQY</sequence>
<dbReference type="SUPFAM" id="SSF57667">
    <property type="entry name" value="beta-beta-alpha zinc fingers"/>
    <property type="match status" value="1"/>
</dbReference>
<keyword evidence="6" id="KW-1185">Reference proteome</keyword>
<keyword evidence="1" id="KW-0863">Zinc-finger</keyword>
<dbReference type="HOGENOM" id="CLU_479884_0_0_1"/>
<keyword evidence="1" id="KW-0862">Zinc</keyword>
<evidence type="ECO:0000313" key="6">
    <source>
        <dbReference type="Proteomes" id="UP000005222"/>
    </source>
</evidence>
<evidence type="ECO:0000313" key="5">
    <source>
        <dbReference type="EMBL" id="CCE80975.1"/>
    </source>
</evidence>
<dbReference type="InParanoid" id="G8YIR5"/>
<dbReference type="PROSITE" id="PS00028">
    <property type="entry name" value="ZINC_FINGER_C2H2_1"/>
    <property type="match status" value="1"/>
</dbReference>
<dbReference type="GO" id="GO:0008270">
    <property type="term" value="F:zinc ion binding"/>
    <property type="evidence" value="ECO:0007669"/>
    <property type="project" value="UniProtKB-KW"/>
</dbReference>
<dbReference type="Gene3D" id="3.30.160.60">
    <property type="entry name" value="Classic Zinc Finger"/>
    <property type="match status" value="1"/>
</dbReference>
<feature type="domain" description="C2H2-type" evidence="3">
    <location>
        <begin position="518"/>
        <end position="548"/>
    </location>
</feature>
<dbReference type="PROSITE" id="PS50157">
    <property type="entry name" value="ZINC_FINGER_C2H2_2"/>
    <property type="match status" value="1"/>
</dbReference>
<dbReference type="EMBL" id="FO082052">
    <property type="protein sequence ID" value="CCE80975.1"/>
    <property type="molecule type" value="Genomic_DNA"/>
</dbReference>
<reference evidence="6" key="2">
    <citation type="journal article" date="2012" name="G3 (Bethesda)">
        <title>Pichia sorbitophila, an interspecies yeast hybrid reveals early steps of genome resolution following polyploidization.</title>
        <authorList>
            <person name="Leh Louis V."/>
            <person name="Despons L."/>
            <person name="Friedrich A."/>
            <person name="Martin T."/>
            <person name="Durrens P."/>
            <person name="Casaregola S."/>
            <person name="Neuveglise C."/>
            <person name="Fairhead C."/>
            <person name="Marck C."/>
            <person name="Cruz J.A."/>
            <person name="Straub M.L."/>
            <person name="Kugler V."/>
            <person name="Sacerdot C."/>
            <person name="Uzunov Z."/>
            <person name="Thierry A."/>
            <person name="Weiss S."/>
            <person name="Bleykasten C."/>
            <person name="De Montigny J."/>
            <person name="Jacques N."/>
            <person name="Jung P."/>
            <person name="Lemaire M."/>
            <person name="Mallet S."/>
            <person name="Morel G."/>
            <person name="Richard G.F."/>
            <person name="Sarkar A."/>
            <person name="Savel G."/>
            <person name="Schacherer J."/>
            <person name="Seret M.L."/>
            <person name="Talla E."/>
            <person name="Samson G."/>
            <person name="Jubin C."/>
            <person name="Poulain J."/>
            <person name="Vacherie B."/>
            <person name="Barbe V."/>
            <person name="Pelletier E."/>
            <person name="Sherman D.J."/>
            <person name="Westhof E."/>
            <person name="Weissenbach J."/>
            <person name="Baret P.V."/>
            <person name="Wincker P."/>
            <person name="Gaillardin C."/>
            <person name="Dujon B."/>
            <person name="Souciet J.L."/>
        </authorList>
    </citation>
    <scope>NUCLEOTIDE SEQUENCE [LARGE SCALE GENOMIC DNA]</scope>
    <source>
        <strain evidence="6">ATCC MYA-4447 / BCRC 22081 / CBS 7064 / NBRC 10061 / NRRL Y-12695</strain>
    </source>
</reference>
<dbReference type="AlphaFoldDB" id="G8YIR5"/>
<feature type="region of interest" description="Disordered" evidence="2">
    <location>
        <begin position="339"/>
        <end position="365"/>
    </location>
</feature>
<evidence type="ECO:0000313" key="4">
    <source>
        <dbReference type="EMBL" id="CCE80210.1"/>
    </source>
</evidence>
<proteinExistence type="predicted"/>
<reference evidence="4" key="1">
    <citation type="submission" date="2011-10" db="EMBL/GenBank/DDBJ databases">
        <authorList>
            <person name="Genoscope - CEA"/>
        </authorList>
    </citation>
    <scope>NUCLEOTIDE SEQUENCE</scope>
</reference>
<dbReference type="OrthoDB" id="6910977at2759"/>
<dbReference type="eggNOG" id="KOG1721">
    <property type="taxonomic scope" value="Eukaryota"/>
</dbReference>
<dbReference type="InterPro" id="IPR036236">
    <property type="entry name" value="Znf_C2H2_sf"/>
</dbReference>